<dbReference type="Pfam" id="PF00069">
    <property type="entry name" value="Pkinase"/>
    <property type="match status" value="1"/>
</dbReference>
<sequence length="1365" mass="155040">MKLNQSHEGVYLVERIIPCSACLATPSHRFNNLPRKSPAASTGSHLNMIKDPHINIANNPSGESYKSKKDNLNQLSLHNKKLSKSVQFLDHTDGLQYSHLNSSAVSLPNYLLTNEETIMQCSNEIFFPNTKTNQSNTVMEKYSSRRKMSNSSKWSWPFKLNRYERAHSVDSSKTTECNKNSDYKLDNSSTAYTYVYGISISEYIHWYVMQKSDRTLLSRELFCPMHPSVRLWAPDLRFEDISSNLIIPSDRVHLLKFLGRGAFASVFSGFLKNSRPVMHHQISQSLSNKSTFTTNNDSGIKYIHDIAVKLCSPIHPNLNNPCVNDVNFEAVKSLHDKWSSSNLCDALVLYHQEQRRWLHNPIDASLTAYQDIRSELNVLLPITNNSLNSYQMKLNKYRHHHSFPALSYHKSERISNNIQERRFNQSCFSKCLQKNELYNISSSHITNNNLLICYGIIYPNPIGFLMPLVPLGNLSDYFTSVLSSCQDLLKMVVNSSFSAAEITDTTAVTTTITSCDELFLSHPLHPVTMMLIVNQIANALAHLHSLTIIHRDVKSENILIWSMPSPSSARMMMMTESLTLPLSDYNPFQVHIVLTDYGASRFMSAIDDMYDDEGCRGYVGTPGYMAPEILEYLGEQTYDSKVDIYALGILLCEMIQLEQPYKKSSSIFYRLAQQVIAGVRPTIPQRFLKCCPTTLINLMTYCWASDSNRRPTAEQIVLLTSPWWLAPTSLSSSSSSSSTNLEGSTRYSLNRHKSMNLTKHLAYNSNISFRYCLSSSKCANGFSHIQSVSSIDALKVVTCAAIDNNHNLWLGGYNPLHESLLHNDDKVKSMKLGLLYILSLNSIQYPISILLSSWPKLSILKHQLITDSHFNINFCDWPIHLRLLKNNNNNNNEMIMKNDNFNILPILMTCLTYFGELKIYRSDNNNSLEFYCLFNIQLSQCYTLSKDTTTLNNAKYKNLFQEITLILGHIIHYFNGNRMNNDQYLPTNSLSLSFINRCIQFILSLSLPQICIVNISILSDLMLKFEELIFIDIDDQPVYSGIILPQICSSDVWLSQYNGKLLCYTWNNTQSGIRSLSSESSNCLEFRSSWFVPSLFHSQSSVVTHFLIENSQLTDRCECFVEENESQRTCVWTYLHPDGRLDCWSAKTQNLLRTIYLTEECEDDLFTGKPLTFVFGSVRAMEWLNSSTSILLLTTHGYLIYVNVVISTNGSTTSTYSLTPTGPVASTNHVSSFTTTKILSPATPLSISSSSSLCQLFHYHGSISEDEFAFIAPLTPLTSRSQVKATNFPKRILTISKGYLDPLHCINYSTSSPITTDSTSLRTDSFGIQFNNNHINDIKSSNTTECQNQQKFYLVKLFCDNFLFS</sequence>
<dbReference type="SMART" id="SM00220">
    <property type="entry name" value="S_TKc"/>
    <property type="match status" value="1"/>
</dbReference>
<dbReference type="InterPro" id="IPR011009">
    <property type="entry name" value="Kinase-like_dom_sf"/>
</dbReference>
<dbReference type="EMBL" id="JALJAT010000007">
    <property type="protein sequence ID" value="KAK4468171.1"/>
    <property type="molecule type" value="Genomic_DNA"/>
</dbReference>
<accession>A0AAE1Z5Y7</accession>
<organism evidence="2 3">
    <name type="scientific">Schistosoma mekongi</name>
    <name type="common">Parasitic worm</name>
    <dbReference type="NCBI Taxonomy" id="38744"/>
    <lineage>
        <taxon>Eukaryota</taxon>
        <taxon>Metazoa</taxon>
        <taxon>Spiralia</taxon>
        <taxon>Lophotrochozoa</taxon>
        <taxon>Platyhelminthes</taxon>
        <taxon>Trematoda</taxon>
        <taxon>Digenea</taxon>
        <taxon>Strigeidida</taxon>
        <taxon>Schistosomatoidea</taxon>
        <taxon>Schistosomatidae</taxon>
        <taxon>Schistosoma</taxon>
    </lineage>
</organism>
<keyword evidence="3" id="KW-1185">Reference proteome</keyword>
<dbReference type="InterPro" id="IPR000719">
    <property type="entry name" value="Prot_kinase_dom"/>
</dbReference>
<evidence type="ECO:0000259" key="1">
    <source>
        <dbReference type="PROSITE" id="PS50011"/>
    </source>
</evidence>
<dbReference type="Gene3D" id="1.10.510.10">
    <property type="entry name" value="Transferase(Phosphotransferase) domain 1"/>
    <property type="match status" value="1"/>
</dbReference>
<dbReference type="PROSITE" id="PS50011">
    <property type="entry name" value="PROTEIN_KINASE_DOM"/>
    <property type="match status" value="1"/>
</dbReference>
<dbReference type="PROSITE" id="PS00108">
    <property type="entry name" value="PROTEIN_KINASE_ST"/>
    <property type="match status" value="1"/>
</dbReference>
<evidence type="ECO:0000313" key="3">
    <source>
        <dbReference type="Proteomes" id="UP001292079"/>
    </source>
</evidence>
<dbReference type="InterPro" id="IPR008271">
    <property type="entry name" value="Ser/Thr_kinase_AS"/>
</dbReference>
<dbReference type="InterPro" id="IPR051681">
    <property type="entry name" value="Ser/Thr_Kinases-Pseudokinases"/>
</dbReference>
<dbReference type="Proteomes" id="UP001292079">
    <property type="component" value="Unassembled WGS sequence"/>
</dbReference>
<name>A0AAE1Z5Y7_SCHME</name>
<protein>
    <recommendedName>
        <fullName evidence="1">Protein kinase domain-containing protein</fullName>
    </recommendedName>
</protein>
<feature type="domain" description="Protein kinase" evidence="1">
    <location>
        <begin position="252"/>
        <end position="724"/>
    </location>
</feature>
<dbReference type="GO" id="GO:0005524">
    <property type="term" value="F:ATP binding"/>
    <property type="evidence" value="ECO:0007669"/>
    <property type="project" value="InterPro"/>
</dbReference>
<proteinExistence type="predicted"/>
<reference evidence="2" key="1">
    <citation type="submission" date="2022-04" db="EMBL/GenBank/DDBJ databases">
        <authorList>
            <person name="Xu L."/>
            <person name="Lv Z."/>
        </authorList>
    </citation>
    <scope>NUCLEOTIDE SEQUENCE</scope>
    <source>
        <strain evidence="2">LV_2022a</strain>
    </source>
</reference>
<reference evidence="2" key="2">
    <citation type="journal article" date="2023" name="Infect Dis Poverty">
        <title>Chromosome-scale genome of the human blood fluke Schistosoma mekongi and its implications for public health.</title>
        <authorList>
            <person name="Zhou M."/>
            <person name="Xu L."/>
            <person name="Xu D."/>
            <person name="Chen W."/>
            <person name="Khan J."/>
            <person name="Hu Y."/>
            <person name="Huang H."/>
            <person name="Wei H."/>
            <person name="Zhang Y."/>
            <person name="Chusongsang P."/>
            <person name="Tanasarnprasert K."/>
            <person name="Hu X."/>
            <person name="Limpanont Y."/>
            <person name="Lv Z."/>
        </authorList>
    </citation>
    <scope>NUCLEOTIDE SEQUENCE</scope>
    <source>
        <strain evidence="2">LV_2022a</strain>
    </source>
</reference>
<comment type="caution">
    <text evidence="2">The sequence shown here is derived from an EMBL/GenBank/DDBJ whole genome shotgun (WGS) entry which is preliminary data.</text>
</comment>
<dbReference type="SUPFAM" id="SSF56112">
    <property type="entry name" value="Protein kinase-like (PK-like)"/>
    <property type="match status" value="1"/>
</dbReference>
<dbReference type="GO" id="GO:0004674">
    <property type="term" value="F:protein serine/threonine kinase activity"/>
    <property type="evidence" value="ECO:0007669"/>
    <property type="project" value="TreeGrafter"/>
</dbReference>
<gene>
    <name evidence="2" type="ORF">MN116_008334</name>
</gene>
<evidence type="ECO:0000313" key="2">
    <source>
        <dbReference type="EMBL" id="KAK4468171.1"/>
    </source>
</evidence>
<dbReference type="PANTHER" id="PTHR44329">
    <property type="entry name" value="SERINE/THREONINE-PROTEIN KINASE TNNI3K-RELATED"/>
    <property type="match status" value="1"/>
</dbReference>